<protein>
    <recommendedName>
        <fullName evidence="3">DUF2797 domain-containing protein</fullName>
    </recommendedName>
</protein>
<organism evidence="1 2">
    <name type="scientific">Paenibacillus aurantiacus</name>
    <dbReference type="NCBI Taxonomy" id="1936118"/>
    <lineage>
        <taxon>Bacteria</taxon>
        <taxon>Bacillati</taxon>
        <taxon>Bacillota</taxon>
        <taxon>Bacilli</taxon>
        <taxon>Bacillales</taxon>
        <taxon>Paenibacillaceae</taxon>
        <taxon>Paenibacillus</taxon>
    </lineage>
</organism>
<name>A0ABV5L0U7_9BACL</name>
<comment type="caution">
    <text evidence="1">The sequence shown here is derived from an EMBL/GenBank/DDBJ whole genome shotgun (WGS) entry which is preliminary data.</text>
</comment>
<dbReference type="Proteomes" id="UP001589747">
    <property type="component" value="Unassembled WGS sequence"/>
</dbReference>
<dbReference type="EMBL" id="JBHMDO010000056">
    <property type="protein sequence ID" value="MFB9331109.1"/>
    <property type="molecule type" value="Genomic_DNA"/>
</dbReference>
<evidence type="ECO:0000313" key="1">
    <source>
        <dbReference type="EMBL" id="MFB9331109.1"/>
    </source>
</evidence>
<accession>A0ABV5L0U7</accession>
<evidence type="ECO:0000313" key="2">
    <source>
        <dbReference type="Proteomes" id="UP001589747"/>
    </source>
</evidence>
<gene>
    <name evidence="1" type="ORF">ACFFSY_34680</name>
</gene>
<proteinExistence type="predicted"/>
<dbReference type="RefSeq" id="WP_377503131.1">
    <property type="nucleotide sequence ID" value="NZ_JBHMDO010000056.1"/>
</dbReference>
<sequence>MKCINCNSIDIGRIGTRQYYCWNCCIEMTIEDDGRMDVFQVEKDGSLSSLNDLFLEVEMEASESAETADLAQDEGQRLSG</sequence>
<evidence type="ECO:0008006" key="3">
    <source>
        <dbReference type="Google" id="ProtNLM"/>
    </source>
</evidence>
<reference evidence="1 2" key="1">
    <citation type="submission" date="2024-09" db="EMBL/GenBank/DDBJ databases">
        <authorList>
            <person name="Sun Q."/>
            <person name="Mori K."/>
        </authorList>
    </citation>
    <scope>NUCLEOTIDE SEQUENCE [LARGE SCALE GENOMIC DNA]</scope>
    <source>
        <strain evidence="1 2">TISTR 2452</strain>
    </source>
</reference>
<keyword evidence="2" id="KW-1185">Reference proteome</keyword>